<keyword evidence="15" id="KW-1185">Reference proteome</keyword>
<name>D0MF30_RHOM4</name>
<dbReference type="CDD" id="cd00130">
    <property type="entry name" value="PAS"/>
    <property type="match status" value="1"/>
</dbReference>
<dbReference type="CDD" id="cd00156">
    <property type="entry name" value="REC"/>
    <property type="match status" value="1"/>
</dbReference>
<dbReference type="HOGENOM" id="CLU_000445_114_51_10"/>
<dbReference type="EMBL" id="CP001807">
    <property type="protein sequence ID" value="ACY49286.1"/>
    <property type="molecule type" value="Genomic_DNA"/>
</dbReference>
<dbReference type="InterPro" id="IPR001789">
    <property type="entry name" value="Sig_transdc_resp-reg_receiver"/>
</dbReference>
<feature type="domain" description="Response regulatory" evidence="11">
    <location>
        <begin position="512"/>
        <end position="627"/>
    </location>
</feature>
<dbReference type="OrthoDB" id="9806995at2"/>
<dbReference type="STRING" id="518766.Rmar_2408"/>
<dbReference type="AlphaFoldDB" id="D0MF30"/>
<accession>D0MF30</accession>
<feature type="domain" description="PAS" evidence="12">
    <location>
        <begin position="132"/>
        <end position="202"/>
    </location>
</feature>
<evidence type="ECO:0000256" key="7">
    <source>
        <dbReference type="ARBA" id="ARBA00022840"/>
    </source>
</evidence>
<dbReference type="GO" id="GO:0000155">
    <property type="term" value="F:phosphorelay sensor kinase activity"/>
    <property type="evidence" value="ECO:0007669"/>
    <property type="project" value="InterPro"/>
</dbReference>
<evidence type="ECO:0000259" key="10">
    <source>
        <dbReference type="PROSITE" id="PS50109"/>
    </source>
</evidence>
<evidence type="ECO:0000259" key="13">
    <source>
        <dbReference type="PROSITE" id="PS50113"/>
    </source>
</evidence>
<dbReference type="Proteomes" id="UP000002221">
    <property type="component" value="Chromosome"/>
</dbReference>
<dbReference type="SUPFAM" id="SSF55785">
    <property type="entry name" value="PYP-like sensor domain (PAS domain)"/>
    <property type="match status" value="1"/>
</dbReference>
<dbReference type="eggNOG" id="COG3852">
    <property type="taxonomic scope" value="Bacteria"/>
</dbReference>
<organism evidence="14 15">
    <name type="scientific">Rhodothermus marinus (strain ATCC 43812 / DSM 4252 / R-10)</name>
    <name type="common">Rhodothermus obamensis</name>
    <dbReference type="NCBI Taxonomy" id="518766"/>
    <lineage>
        <taxon>Bacteria</taxon>
        <taxon>Pseudomonadati</taxon>
        <taxon>Rhodothermota</taxon>
        <taxon>Rhodothermia</taxon>
        <taxon>Rhodothermales</taxon>
        <taxon>Rhodothermaceae</taxon>
        <taxon>Rhodothermus</taxon>
    </lineage>
</organism>
<dbReference type="InterPro" id="IPR013656">
    <property type="entry name" value="PAS_4"/>
</dbReference>
<dbReference type="Gene3D" id="3.30.450.20">
    <property type="entry name" value="PAS domain"/>
    <property type="match status" value="1"/>
</dbReference>
<evidence type="ECO:0000259" key="12">
    <source>
        <dbReference type="PROSITE" id="PS50112"/>
    </source>
</evidence>
<dbReference type="Gene3D" id="1.10.287.130">
    <property type="match status" value="1"/>
</dbReference>
<gene>
    <name evidence="14" type="ordered locus">Rmar_2408</name>
</gene>
<keyword evidence="6 14" id="KW-0418">Kinase</keyword>
<dbReference type="InterPro" id="IPR035965">
    <property type="entry name" value="PAS-like_dom_sf"/>
</dbReference>
<dbReference type="PROSITE" id="PS50110">
    <property type="entry name" value="RESPONSE_REGULATORY"/>
    <property type="match status" value="2"/>
</dbReference>
<comment type="catalytic activity">
    <reaction evidence="1">
        <text>ATP + protein L-histidine = ADP + protein N-phospho-L-histidine.</text>
        <dbReference type="EC" id="2.7.13.3"/>
    </reaction>
</comment>
<dbReference type="InterPro" id="IPR011006">
    <property type="entry name" value="CheY-like_superfamily"/>
</dbReference>
<dbReference type="PROSITE" id="PS50112">
    <property type="entry name" value="PAS"/>
    <property type="match status" value="1"/>
</dbReference>
<dbReference type="SUPFAM" id="SSF55874">
    <property type="entry name" value="ATPase domain of HSP90 chaperone/DNA topoisomerase II/histidine kinase"/>
    <property type="match status" value="1"/>
</dbReference>
<dbReference type="InterPro" id="IPR001610">
    <property type="entry name" value="PAC"/>
</dbReference>
<sequence>MATPLDILLVEDDEDDYHIVRRLLSRATTIQCTLHWRASYEDGLAALRERPFDVCLVDYRLGAHDGLSLLRTIRSEGLTLPVILLTGQGDLQVDLEAMAAGAWDYLIKGQIDAQQLERSIRYAVERHRAEERIREQAALLDAARDVIMAVDLDGHVIYWNRSAEQLTGKSAAVVQGRPVPEVLDGIDAALLQEAMQAVQTDGVWNGELRVHRHNGEDRLLESRWTLVRDAYGRPRSVLIIGTDVTERRQLEQQFLRAQRMESIGRLVSGMAHDLNNLFVPILLGVRMLAQDTLDPEKRARALGMIQRSAERGADLVRQVLAFARGMEGERVPLDVRTIVQEVAHLLRETFPSTIRIETRLDDALWPVQGDATQLQQVLMNLCVNARDAMPEGGRLLLAAENVEVDPHYARRVLEARPGPYVCLTVSDTGVGIPHDILDKIFEPFFTTKPVGKGSGLGLSTVYSIVRSHGGFVNVYSEPGRGSTFRVYLPAAPEARAAEAEVAVPTYRGAGEGVLLVDDEPFVLEAAREALEQLGYRVYTATQGREALEQLEAHASEIRAVITDLVMPEMDGLTLIRAIRERRPDVPVVASSGLHGGRAEAARQAGAHAFLHKPYTAEKLAAVLHQVLHGTRGLKKERPAPESRPSWP</sequence>
<keyword evidence="4 14" id="KW-0808">Transferase</keyword>
<evidence type="ECO:0000256" key="8">
    <source>
        <dbReference type="ARBA" id="ARBA00023012"/>
    </source>
</evidence>
<evidence type="ECO:0000256" key="3">
    <source>
        <dbReference type="ARBA" id="ARBA00022553"/>
    </source>
</evidence>
<evidence type="ECO:0000256" key="4">
    <source>
        <dbReference type="ARBA" id="ARBA00022679"/>
    </source>
</evidence>
<dbReference type="InterPro" id="IPR003661">
    <property type="entry name" value="HisK_dim/P_dom"/>
</dbReference>
<dbReference type="Pfam" id="PF00512">
    <property type="entry name" value="HisKA"/>
    <property type="match status" value="1"/>
</dbReference>
<dbReference type="Gene3D" id="3.40.50.2300">
    <property type="match status" value="2"/>
</dbReference>
<dbReference type="NCBIfam" id="TIGR00229">
    <property type="entry name" value="sensory_box"/>
    <property type="match status" value="1"/>
</dbReference>
<dbReference type="RefSeq" id="WP_012844896.1">
    <property type="nucleotide sequence ID" value="NC_013501.1"/>
</dbReference>
<dbReference type="KEGG" id="rmr:Rmar_2408"/>
<dbReference type="InterPro" id="IPR036097">
    <property type="entry name" value="HisK_dim/P_sf"/>
</dbReference>
<keyword evidence="3 9" id="KW-0597">Phosphoprotein</keyword>
<dbReference type="PROSITE" id="PS50109">
    <property type="entry name" value="HIS_KIN"/>
    <property type="match status" value="1"/>
</dbReference>
<dbReference type="PANTHER" id="PTHR43065:SF46">
    <property type="entry name" value="C4-DICARBOXYLATE TRANSPORT SENSOR PROTEIN DCTB"/>
    <property type="match status" value="1"/>
</dbReference>
<dbReference type="InterPro" id="IPR000014">
    <property type="entry name" value="PAS"/>
</dbReference>
<keyword evidence="8" id="KW-0902">Two-component regulatory system</keyword>
<feature type="modified residue" description="4-aspartylphosphate" evidence="9">
    <location>
        <position position="563"/>
    </location>
</feature>
<feature type="domain" description="PAC" evidence="13">
    <location>
        <begin position="204"/>
        <end position="256"/>
    </location>
</feature>
<evidence type="ECO:0000256" key="2">
    <source>
        <dbReference type="ARBA" id="ARBA00012438"/>
    </source>
</evidence>
<dbReference type="PANTHER" id="PTHR43065">
    <property type="entry name" value="SENSOR HISTIDINE KINASE"/>
    <property type="match status" value="1"/>
</dbReference>
<dbReference type="SUPFAM" id="SSF47384">
    <property type="entry name" value="Homodimeric domain of signal transducing histidine kinase"/>
    <property type="match status" value="1"/>
</dbReference>
<dbReference type="GO" id="GO:0005524">
    <property type="term" value="F:ATP binding"/>
    <property type="evidence" value="ECO:0007669"/>
    <property type="project" value="UniProtKB-KW"/>
</dbReference>
<dbReference type="SMART" id="SM00091">
    <property type="entry name" value="PAS"/>
    <property type="match status" value="1"/>
</dbReference>
<dbReference type="EC" id="2.7.13.3" evidence="2"/>
<dbReference type="InterPro" id="IPR005467">
    <property type="entry name" value="His_kinase_dom"/>
</dbReference>
<dbReference type="SMART" id="SM00388">
    <property type="entry name" value="HisKA"/>
    <property type="match status" value="1"/>
</dbReference>
<evidence type="ECO:0000313" key="15">
    <source>
        <dbReference type="Proteomes" id="UP000002221"/>
    </source>
</evidence>
<protein>
    <recommendedName>
        <fullName evidence="2">histidine kinase</fullName>
        <ecNumber evidence="2">2.7.13.3</ecNumber>
    </recommendedName>
</protein>
<evidence type="ECO:0000256" key="5">
    <source>
        <dbReference type="ARBA" id="ARBA00022741"/>
    </source>
</evidence>
<proteinExistence type="predicted"/>
<dbReference type="SUPFAM" id="SSF52172">
    <property type="entry name" value="CheY-like"/>
    <property type="match status" value="2"/>
</dbReference>
<dbReference type="CDD" id="cd00082">
    <property type="entry name" value="HisKA"/>
    <property type="match status" value="1"/>
</dbReference>
<dbReference type="PROSITE" id="PS50113">
    <property type="entry name" value="PAC"/>
    <property type="match status" value="1"/>
</dbReference>
<dbReference type="Pfam" id="PF02518">
    <property type="entry name" value="HATPase_c"/>
    <property type="match status" value="1"/>
</dbReference>
<evidence type="ECO:0000313" key="14">
    <source>
        <dbReference type="EMBL" id="ACY49286.1"/>
    </source>
</evidence>
<evidence type="ECO:0000259" key="11">
    <source>
        <dbReference type="PROSITE" id="PS50110"/>
    </source>
</evidence>
<dbReference type="SMART" id="SM00448">
    <property type="entry name" value="REC"/>
    <property type="match status" value="2"/>
</dbReference>
<evidence type="ECO:0000256" key="1">
    <source>
        <dbReference type="ARBA" id="ARBA00000085"/>
    </source>
</evidence>
<feature type="domain" description="Histidine kinase" evidence="10">
    <location>
        <begin position="269"/>
        <end position="492"/>
    </location>
</feature>
<feature type="modified residue" description="4-aspartylphosphate" evidence="9">
    <location>
        <position position="58"/>
    </location>
</feature>
<dbReference type="Pfam" id="PF08448">
    <property type="entry name" value="PAS_4"/>
    <property type="match status" value="1"/>
</dbReference>
<dbReference type="InterPro" id="IPR000700">
    <property type="entry name" value="PAS-assoc_C"/>
</dbReference>
<dbReference type="InterPro" id="IPR003594">
    <property type="entry name" value="HATPase_dom"/>
</dbReference>
<keyword evidence="7" id="KW-0067">ATP-binding</keyword>
<dbReference type="Gene3D" id="3.30.565.10">
    <property type="entry name" value="Histidine kinase-like ATPase, C-terminal domain"/>
    <property type="match status" value="1"/>
</dbReference>
<dbReference type="SMART" id="SM00387">
    <property type="entry name" value="HATPase_c"/>
    <property type="match status" value="1"/>
</dbReference>
<reference evidence="14 15" key="1">
    <citation type="journal article" date="2009" name="Stand. Genomic Sci.">
        <title>Complete genome sequence of Rhodothermus marinus type strain (R-10).</title>
        <authorList>
            <person name="Nolan M."/>
            <person name="Tindall B.J."/>
            <person name="Pomrenke H."/>
            <person name="Lapidus A."/>
            <person name="Copeland A."/>
            <person name="Glavina Del Rio T."/>
            <person name="Lucas S."/>
            <person name="Chen F."/>
            <person name="Tice H."/>
            <person name="Cheng J.F."/>
            <person name="Saunders E."/>
            <person name="Han C."/>
            <person name="Bruce D."/>
            <person name="Goodwin L."/>
            <person name="Chain P."/>
            <person name="Pitluck S."/>
            <person name="Ovchinikova G."/>
            <person name="Pati A."/>
            <person name="Ivanova N."/>
            <person name="Mavromatis K."/>
            <person name="Chen A."/>
            <person name="Palaniappan K."/>
            <person name="Land M."/>
            <person name="Hauser L."/>
            <person name="Chang Y.J."/>
            <person name="Jeffries C.D."/>
            <person name="Brettin T."/>
            <person name="Goker M."/>
            <person name="Bristow J."/>
            <person name="Eisen J.A."/>
            <person name="Markowitz V."/>
            <person name="Hugenholtz P."/>
            <person name="Kyrpides N.C."/>
            <person name="Klenk H.P."/>
            <person name="Detter J.C."/>
        </authorList>
    </citation>
    <scope>NUCLEOTIDE SEQUENCE [LARGE SCALE GENOMIC DNA]</scope>
    <source>
        <strain evidence="15">ATCC 43812 / DSM 4252 / R-10</strain>
    </source>
</reference>
<dbReference type="InterPro" id="IPR004358">
    <property type="entry name" value="Sig_transdc_His_kin-like_C"/>
</dbReference>
<evidence type="ECO:0000256" key="6">
    <source>
        <dbReference type="ARBA" id="ARBA00022777"/>
    </source>
</evidence>
<keyword evidence="5" id="KW-0547">Nucleotide-binding</keyword>
<dbReference type="Pfam" id="PF00072">
    <property type="entry name" value="Response_reg"/>
    <property type="match status" value="2"/>
</dbReference>
<dbReference type="eggNOG" id="COG0745">
    <property type="taxonomic scope" value="Bacteria"/>
</dbReference>
<dbReference type="eggNOG" id="COG2204">
    <property type="taxonomic scope" value="Bacteria"/>
</dbReference>
<feature type="domain" description="Response regulatory" evidence="11">
    <location>
        <begin position="6"/>
        <end position="123"/>
    </location>
</feature>
<dbReference type="InterPro" id="IPR036890">
    <property type="entry name" value="HATPase_C_sf"/>
</dbReference>
<dbReference type="PRINTS" id="PR00344">
    <property type="entry name" value="BCTRLSENSOR"/>
</dbReference>
<dbReference type="SMART" id="SM00086">
    <property type="entry name" value="PAC"/>
    <property type="match status" value="1"/>
</dbReference>
<evidence type="ECO:0000256" key="9">
    <source>
        <dbReference type="PROSITE-ProRule" id="PRU00169"/>
    </source>
</evidence>